<protein>
    <submittedName>
        <fullName evidence="1">Uncharacterized protein</fullName>
    </submittedName>
</protein>
<name>A0A7D3QV62_9VIRU</name>
<evidence type="ECO:0000313" key="1">
    <source>
        <dbReference type="EMBL" id="QKF94024.1"/>
    </source>
</evidence>
<proteinExistence type="predicted"/>
<dbReference type="EMBL" id="MT418680">
    <property type="protein sequence ID" value="QKF94024.1"/>
    <property type="molecule type" value="Genomic_DNA"/>
</dbReference>
<organism evidence="1 2">
    <name type="scientific">Fadolivirus FV1/VV64</name>
    <dbReference type="NCBI Taxonomy" id="3070911"/>
    <lineage>
        <taxon>Viruses</taxon>
        <taxon>Varidnaviria</taxon>
        <taxon>Bamfordvirae</taxon>
        <taxon>Nucleocytoviricota</taxon>
        <taxon>Megaviricetes</taxon>
        <taxon>Imitervirales</taxon>
        <taxon>Mimiviridae</taxon>
        <taxon>Klosneuvirinae</taxon>
        <taxon>Fadolivirus</taxon>
        <taxon>Fadolivirus algeromassiliense</taxon>
    </lineage>
</organism>
<evidence type="ECO:0000313" key="2">
    <source>
        <dbReference type="Proteomes" id="UP001162001"/>
    </source>
</evidence>
<gene>
    <name evidence="1" type="ORF">Fadolivirus_1_566</name>
</gene>
<reference evidence="1 2" key="1">
    <citation type="submission" date="2020-04" db="EMBL/GenBank/DDBJ databases">
        <title>Advantages and limits of metagenomic assembly and binning of a giant virus.</title>
        <authorList>
            <person name="Schulz F."/>
            <person name="Andreani J."/>
            <person name="Francis R."/>
            <person name="Boudjemaa H."/>
            <person name="Bou Khalil J.Y."/>
            <person name="Lee J."/>
            <person name="La Scola B."/>
            <person name="Woyke T."/>
        </authorList>
    </citation>
    <scope>NUCLEOTIDE SEQUENCE [LARGE SCALE GENOMIC DNA]</scope>
    <source>
        <strain evidence="1 2">FV1/VV64</strain>
    </source>
</reference>
<dbReference type="Proteomes" id="UP001162001">
    <property type="component" value="Segment"/>
</dbReference>
<sequence length="172" mass="20400">MEEANKGINNIIHDILDNYNGDMNKEVADDQEFEDDEPINIDDYEPADEELELGEITGLLNIFTCYFKQMHERKQDSTMFDAIDNEKMDSTNRCLEFMYEEMFKFNNSKDEDKDMLYDVDDDDLDINLVDELYMLSIDGVPIYVSKFRLTLIRYLATQKWNEINWSILPLKN</sequence>
<keyword evidence="2" id="KW-1185">Reference proteome</keyword>
<accession>A0A7D3QV62</accession>